<evidence type="ECO:0000259" key="2">
    <source>
        <dbReference type="Pfam" id="PF03184"/>
    </source>
</evidence>
<proteinExistence type="predicted"/>
<dbReference type="PANTHER" id="PTHR19303">
    <property type="entry name" value="TRANSPOSON"/>
    <property type="match status" value="1"/>
</dbReference>
<feature type="compositionally biased region" description="Acidic residues" evidence="1">
    <location>
        <begin position="1004"/>
        <end position="1013"/>
    </location>
</feature>
<dbReference type="InterPro" id="IPR004875">
    <property type="entry name" value="DDE_SF_endonuclease_dom"/>
</dbReference>
<dbReference type="Proteomes" id="UP000677228">
    <property type="component" value="Unassembled WGS sequence"/>
</dbReference>
<feature type="domain" description="DDE-1" evidence="2">
    <location>
        <begin position="157"/>
        <end position="222"/>
    </location>
</feature>
<sequence length="1187" mass="133767">MNGQHTRKVGRETILSRDEESHLVNIIKRMQEYNHPVSNGDVIQLGRLYMLELKKNIPESCPTKDWFYSFMKRWSDELKIMKSVKLEKCRSDALPIEILDSWFNKLYVLLAKLQLFDKPANIFNCDESGFCEDPGTKSVVVKRDTRYPNAIHGGSGKEQTTVLLCISASGSYRTMKLALDNDVHILSLPPHTTNVLQPLDVYTFKVVKTHWRKILQDYYNKNNGAKLDKSVIPLLLKQLYSYSLRPAYCAGGFAKAGIFPYDKRAIPKEKITYSCNNNKKKLTRTVSNECLPSSCGEASPVNSNLMSMNHKSIGIQLRKSPSAPSLLIQSHASSTTTLTSSPLAQTTTTTLCSLPLLSADISIPVGTSNFLTTDSTSAVPPTIDTSSLIANSLTLLNSSESHSNMSARKDFSSSPTVAFEIPSSPQNDTRSGIQHAITATIEQFLKPTVVPNKKRKTMITRSSGESLTSVEALYKLQAKETERKEKKRKKLAFRTPTKLKTRRKTNDPRLSDCGFPVLQPSPSSIIFNPTTQTSYIPVQPSNNTSASITNSTIDHPMPYFSSSPTHTNAHASFIDLSSSHLVNHTMMYCYKCSSIINPSFIEKKSRKKLVFDEEHDDERELIDVDMDIFDVPNNEDDEESKSDPTNDNEKNDLFSSFRKNNNEDPENELHVSLTKWIVNMKNSSASEHDADLFVKDSLNVMANRSIHLVACADKADINEFGIQRLLKDFIDSINILQESGIEIELTNSNSSIIDATTITIPKTMVLKGSLLVIVGDLLSLAGIHGFKMGFRHALKPCFLCNIDNTDLNTISAIDTCQHRTMSAYLTQCTEIENARTNEERDVLCKKFGINHRSIFTKIKNFDIFEQTALDVMHLFLEDGFPERFLDECVSVADLKQKLINEFNLNENDGRVLLYFDEFVKEYCVLRKLDSLYTAPPQKLSFEKLPNTITQVYLEAEGGTQIKTTAPAITTEAPSGENIVAATNMLLNKSSVDIVSAWENEEGEITSLDPDVDDSNSCTTKQPVKRESNEALFRQRLAKAIRNDRFQQRLKMKKSSGAQWDDRPQAAADEEKENEQDDKGNEEQDEAELEKYVKALNELFNDGIYSSNKNRFKQLIISSYHLRAKHVSNNNILFRDMIKNMPFTKTLDFVKAEFEVRTQSTVAKTSQNILKLFDKLKILYPDVDHSQV</sequence>
<dbReference type="AlphaFoldDB" id="A0A8S2DWD2"/>
<feature type="region of interest" description="Disordered" evidence="1">
    <location>
        <begin position="627"/>
        <end position="666"/>
    </location>
</feature>
<dbReference type="PANTHER" id="PTHR19303:SF74">
    <property type="entry name" value="POGO TRANSPOSABLE ELEMENT WITH KRAB DOMAIN"/>
    <property type="match status" value="1"/>
</dbReference>
<dbReference type="Proteomes" id="UP000682733">
    <property type="component" value="Unassembled WGS sequence"/>
</dbReference>
<dbReference type="EMBL" id="CAJOBA010005746">
    <property type="protein sequence ID" value="CAF3753419.1"/>
    <property type="molecule type" value="Genomic_DNA"/>
</dbReference>
<reference evidence="3" key="1">
    <citation type="submission" date="2021-02" db="EMBL/GenBank/DDBJ databases">
        <authorList>
            <person name="Nowell W R."/>
        </authorList>
    </citation>
    <scope>NUCLEOTIDE SEQUENCE</scope>
</reference>
<comment type="caution">
    <text evidence="3">The sequence shown here is derived from an EMBL/GenBank/DDBJ whole genome shotgun (WGS) entry which is preliminary data.</text>
</comment>
<protein>
    <recommendedName>
        <fullName evidence="2">DDE-1 domain-containing protein</fullName>
    </recommendedName>
</protein>
<dbReference type="GO" id="GO:0003677">
    <property type="term" value="F:DNA binding"/>
    <property type="evidence" value="ECO:0007669"/>
    <property type="project" value="TreeGrafter"/>
</dbReference>
<evidence type="ECO:0000313" key="5">
    <source>
        <dbReference type="Proteomes" id="UP000677228"/>
    </source>
</evidence>
<dbReference type="InterPro" id="IPR050863">
    <property type="entry name" value="CenT-Element_Derived"/>
</dbReference>
<feature type="compositionally biased region" description="Basic and acidic residues" evidence="1">
    <location>
        <begin position="641"/>
        <end position="652"/>
    </location>
</feature>
<feature type="compositionally biased region" description="Acidic residues" evidence="1">
    <location>
        <begin position="627"/>
        <end position="640"/>
    </location>
</feature>
<accession>A0A8S2DWD2</accession>
<organism evidence="3 5">
    <name type="scientific">Didymodactylos carnosus</name>
    <dbReference type="NCBI Taxonomy" id="1234261"/>
    <lineage>
        <taxon>Eukaryota</taxon>
        <taxon>Metazoa</taxon>
        <taxon>Spiralia</taxon>
        <taxon>Gnathifera</taxon>
        <taxon>Rotifera</taxon>
        <taxon>Eurotatoria</taxon>
        <taxon>Bdelloidea</taxon>
        <taxon>Philodinida</taxon>
        <taxon>Philodinidae</taxon>
        <taxon>Didymodactylos</taxon>
    </lineage>
</organism>
<evidence type="ECO:0000313" key="4">
    <source>
        <dbReference type="EMBL" id="CAF3753419.1"/>
    </source>
</evidence>
<name>A0A8S2DWD2_9BILA</name>
<feature type="region of interest" description="Disordered" evidence="1">
    <location>
        <begin position="1004"/>
        <end position="1025"/>
    </location>
</feature>
<gene>
    <name evidence="3" type="ORF">OVA965_LOCUS13677</name>
    <name evidence="4" type="ORF">TMI583_LOCUS13683</name>
</gene>
<dbReference type="EMBL" id="CAJNOK010005738">
    <property type="protein sequence ID" value="CAF0982853.1"/>
    <property type="molecule type" value="Genomic_DNA"/>
</dbReference>
<feature type="region of interest" description="Disordered" evidence="1">
    <location>
        <begin position="1047"/>
        <end position="1086"/>
    </location>
</feature>
<dbReference type="GO" id="GO:0005634">
    <property type="term" value="C:nucleus"/>
    <property type="evidence" value="ECO:0007669"/>
    <property type="project" value="TreeGrafter"/>
</dbReference>
<dbReference type="Pfam" id="PF03184">
    <property type="entry name" value="DDE_1"/>
    <property type="match status" value="1"/>
</dbReference>
<evidence type="ECO:0000313" key="3">
    <source>
        <dbReference type="EMBL" id="CAF0982853.1"/>
    </source>
</evidence>
<evidence type="ECO:0000256" key="1">
    <source>
        <dbReference type="SAM" id="MobiDB-lite"/>
    </source>
</evidence>